<dbReference type="Gene3D" id="2.20.25.20">
    <property type="match status" value="1"/>
</dbReference>
<gene>
    <name evidence="5" type="ORF">M427DRAFT_71900</name>
</gene>
<dbReference type="AlphaFoldDB" id="A0A139A884"/>
<organism evidence="5 6">
    <name type="scientific">Gonapodya prolifera (strain JEL478)</name>
    <name type="common">Monoblepharis prolifera</name>
    <dbReference type="NCBI Taxonomy" id="1344416"/>
    <lineage>
        <taxon>Eukaryota</taxon>
        <taxon>Fungi</taxon>
        <taxon>Fungi incertae sedis</taxon>
        <taxon>Chytridiomycota</taxon>
        <taxon>Chytridiomycota incertae sedis</taxon>
        <taxon>Monoblepharidomycetes</taxon>
        <taxon>Monoblepharidales</taxon>
        <taxon>Gonapodyaceae</taxon>
        <taxon>Gonapodya</taxon>
    </lineage>
</organism>
<sequence>MPRPAHTEEELRPEDENVTEQEEDEEEERRNGEGDAEQDDQDEFEEEDVEEEEELQDDDEDFSTDTYETSGNSNSSSDVSWINWFCTLSGNEYFLEVPEDFIEDDFNLCGLNAIVPHYNEALDTILDLDLDEGSGDATDQRPPSPPLPEALGRSVSLSPTPHPTNVSSTRRSRPTPTEIDQSASLLYSLVHARYLLTKGGLASMAERFAAGDFGTCPRVMCRGQLVVPMGLYDMPKLDNLRYFCPRCGDLYSPRDKRYQKVDGAAFGPTFPHLLFLTYPELVPAQSIILPESARKASPALQLPSDSLRPGVTPSSSSTTLYGVGVHTVQGSDSDSGPGRGPEQRRDGPQSSIGGGANVAAGSVEPDMQMYTPKVFGFRLSELARTGPRMGWLRERGDDLEVAHAESAEVNGSRALTGGQRTHTRKVVGGSARDEE</sequence>
<dbReference type="InterPro" id="IPR016149">
    <property type="entry name" value="Casein_kin_II_reg-sub_N"/>
</dbReference>
<protein>
    <recommendedName>
        <fullName evidence="3">Casein kinase II subunit beta</fullName>
        <shortName evidence="3">CK II beta</shortName>
    </recommendedName>
</protein>
<dbReference type="STRING" id="1344416.A0A139A884"/>
<evidence type="ECO:0000256" key="4">
    <source>
        <dbReference type="SAM" id="MobiDB-lite"/>
    </source>
</evidence>
<keyword evidence="5" id="KW-0418">Kinase</keyword>
<dbReference type="Gene3D" id="1.10.1820.10">
    <property type="entry name" value="protein kinase ck2 holoenzyme, chain C, domain 1"/>
    <property type="match status" value="1"/>
</dbReference>
<feature type="compositionally biased region" description="Acidic residues" evidence="4">
    <location>
        <begin position="34"/>
        <end position="63"/>
    </location>
</feature>
<feature type="region of interest" description="Disordered" evidence="4">
    <location>
        <begin position="411"/>
        <end position="435"/>
    </location>
</feature>
<dbReference type="PANTHER" id="PTHR11740">
    <property type="entry name" value="CASEIN KINASE II SUBUNIT BETA"/>
    <property type="match status" value="1"/>
</dbReference>
<dbReference type="PRINTS" id="PR00472">
    <property type="entry name" value="CASNKINASEII"/>
</dbReference>
<dbReference type="SMART" id="SM01085">
    <property type="entry name" value="CK_II_beta"/>
    <property type="match status" value="1"/>
</dbReference>
<feature type="region of interest" description="Disordered" evidence="4">
    <location>
        <begin position="1"/>
        <end position="77"/>
    </location>
</feature>
<dbReference type="OrthoDB" id="3971593at2759"/>
<feature type="compositionally biased region" description="Polar residues" evidence="4">
    <location>
        <begin position="155"/>
        <end position="177"/>
    </location>
</feature>
<dbReference type="GO" id="GO:0005956">
    <property type="term" value="C:protein kinase CK2 complex"/>
    <property type="evidence" value="ECO:0007669"/>
    <property type="project" value="UniProtKB-UniRule"/>
</dbReference>
<accession>A0A139A884</accession>
<dbReference type="FunFam" id="2.20.25.20:FF:000001">
    <property type="entry name" value="Casein kinase II subunit beta"/>
    <property type="match status" value="1"/>
</dbReference>
<dbReference type="SUPFAM" id="SSF57798">
    <property type="entry name" value="Casein kinase II beta subunit"/>
    <property type="match status" value="1"/>
</dbReference>
<dbReference type="InterPro" id="IPR000704">
    <property type="entry name" value="Casein_kinase_II_reg-sub"/>
</dbReference>
<dbReference type="Proteomes" id="UP000070544">
    <property type="component" value="Unassembled WGS sequence"/>
</dbReference>
<evidence type="ECO:0000256" key="3">
    <source>
        <dbReference type="RuleBase" id="RU361268"/>
    </source>
</evidence>
<keyword evidence="5" id="KW-0808">Transferase</keyword>
<comment type="subunit">
    <text evidence="3">Tetramer of two alpha and two beta subunits.</text>
</comment>
<dbReference type="GO" id="GO:0034456">
    <property type="term" value="C:UTP-C complex"/>
    <property type="evidence" value="ECO:0007669"/>
    <property type="project" value="TreeGrafter"/>
</dbReference>
<comment type="function">
    <text evidence="2 3">Regulatory subunit of casein kinase II/CK2. As part of the kinase complex regulates the basal catalytic activity of the alpha subunit a constitutively active serine/threonine-protein kinase that phosphorylates a large number of substrates containing acidic residues C-terminal to the phosphorylated serine or threonine.</text>
</comment>
<evidence type="ECO:0000313" key="5">
    <source>
        <dbReference type="EMBL" id="KXS12593.1"/>
    </source>
</evidence>
<dbReference type="Pfam" id="PF01214">
    <property type="entry name" value="CK_II_beta"/>
    <property type="match status" value="1"/>
</dbReference>
<dbReference type="GO" id="GO:0005737">
    <property type="term" value="C:cytoplasm"/>
    <property type="evidence" value="ECO:0007669"/>
    <property type="project" value="TreeGrafter"/>
</dbReference>
<feature type="region of interest" description="Disordered" evidence="4">
    <location>
        <begin position="130"/>
        <end position="177"/>
    </location>
</feature>
<dbReference type="GO" id="GO:0019887">
    <property type="term" value="F:protein kinase regulator activity"/>
    <property type="evidence" value="ECO:0007669"/>
    <property type="project" value="InterPro"/>
</dbReference>
<evidence type="ECO:0000313" key="6">
    <source>
        <dbReference type="Proteomes" id="UP000070544"/>
    </source>
</evidence>
<evidence type="ECO:0000256" key="1">
    <source>
        <dbReference type="ARBA" id="ARBA00006941"/>
    </source>
</evidence>
<feature type="region of interest" description="Disordered" evidence="4">
    <location>
        <begin position="300"/>
        <end position="364"/>
    </location>
</feature>
<dbReference type="GO" id="GO:0016301">
    <property type="term" value="F:kinase activity"/>
    <property type="evidence" value="ECO:0007669"/>
    <property type="project" value="UniProtKB-KW"/>
</dbReference>
<dbReference type="PANTHER" id="PTHR11740:SF0">
    <property type="entry name" value="CASEIN KINASE II SUBUNIT BETA"/>
    <property type="match status" value="1"/>
</dbReference>
<reference evidence="5 6" key="1">
    <citation type="journal article" date="2015" name="Genome Biol. Evol.">
        <title>Phylogenomic analyses indicate that early fungi evolved digesting cell walls of algal ancestors of land plants.</title>
        <authorList>
            <person name="Chang Y."/>
            <person name="Wang S."/>
            <person name="Sekimoto S."/>
            <person name="Aerts A.L."/>
            <person name="Choi C."/>
            <person name="Clum A."/>
            <person name="LaButti K.M."/>
            <person name="Lindquist E.A."/>
            <person name="Yee Ngan C."/>
            <person name="Ohm R.A."/>
            <person name="Salamov A.A."/>
            <person name="Grigoriev I.V."/>
            <person name="Spatafora J.W."/>
            <person name="Berbee M.L."/>
        </authorList>
    </citation>
    <scope>NUCLEOTIDE SEQUENCE [LARGE SCALE GENOMIC DNA]</scope>
    <source>
        <strain evidence="5 6">JEL478</strain>
    </source>
</reference>
<proteinExistence type="inferred from homology"/>
<keyword evidence="6" id="KW-1185">Reference proteome</keyword>
<dbReference type="InterPro" id="IPR035991">
    <property type="entry name" value="Casein_kinase_II_beta-like"/>
</dbReference>
<dbReference type="OMA" id="CAIPGHE"/>
<evidence type="ECO:0000256" key="2">
    <source>
        <dbReference type="ARBA" id="ARBA00045899"/>
    </source>
</evidence>
<dbReference type="EMBL" id="KQ965786">
    <property type="protein sequence ID" value="KXS12593.1"/>
    <property type="molecule type" value="Genomic_DNA"/>
</dbReference>
<comment type="similarity">
    <text evidence="1 3">Belongs to the casein kinase 2 subunit beta family.</text>
</comment>
<feature type="compositionally biased region" description="Acidic residues" evidence="4">
    <location>
        <begin position="11"/>
        <end position="27"/>
    </location>
</feature>
<dbReference type="GO" id="GO:0006359">
    <property type="term" value="P:regulation of transcription by RNA polymerase III"/>
    <property type="evidence" value="ECO:0007669"/>
    <property type="project" value="TreeGrafter"/>
</dbReference>
<name>A0A139A884_GONPJ</name>
<feature type="compositionally biased region" description="Basic and acidic residues" evidence="4">
    <location>
        <begin position="1"/>
        <end position="10"/>
    </location>
</feature>